<gene>
    <name evidence="1" type="ORF">CUMW_221980</name>
</gene>
<protein>
    <submittedName>
        <fullName evidence="1">Uncharacterized protein</fullName>
    </submittedName>
</protein>
<keyword evidence="2" id="KW-1185">Reference proteome</keyword>
<name>A0A2H5QEC4_CITUN</name>
<sequence>MNLHDATLEATTSLLRQNPSERVVARQQSRPMKKPEEFRPRGFWRGVQVEANGNDFVTFLSVLEEEAALEYTLLCQFLVSLLGVWYRTLSSCLLQVNLRLTLQRKVGSSVCTF</sequence>
<dbReference type="AlphaFoldDB" id="A0A2H5QEC4"/>
<evidence type="ECO:0000313" key="1">
    <source>
        <dbReference type="EMBL" id="GAY62988.1"/>
    </source>
</evidence>
<reference evidence="1 2" key="1">
    <citation type="journal article" date="2017" name="Front. Genet.">
        <title>Draft sequencing of the heterozygous diploid genome of Satsuma (Citrus unshiu Marc.) using a hybrid assembly approach.</title>
        <authorList>
            <person name="Shimizu T."/>
            <person name="Tanizawa Y."/>
            <person name="Mochizuki T."/>
            <person name="Nagasaki H."/>
            <person name="Yoshioka T."/>
            <person name="Toyoda A."/>
            <person name="Fujiyama A."/>
            <person name="Kaminuma E."/>
            <person name="Nakamura Y."/>
        </authorList>
    </citation>
    <scope>NUCLEOTIDE SEQUENCE [LARGE SCALE GENOMIC DNA]</scope>
    <source>
        <strain evidence="2">cv. Miyagawa wase</strain>
    </source>
</reference>
<proteinExistence type="predicted"/>
<dbReference type="Proteomes" id="UP000236630">
    <property type="component" value="Unassembled WGS sequence"/>
</dbReference>
<comment type="caution">
    <text evidence="1">The sequence shown here is derived from an EMBL/GenBank/DDBJ whole genome shotgun (WGS) entry which is preliminary data.</text>
</comment>
<accession>A0A2H5QEC4</accession>
<dbReference type="EMBL" id="BDQV01000329">
    <property type="protein sequence ID" value="GAY62988.1"/>
    <property type="molecule type" value="Genomic_DNA"/>
</dbReference>
<organism evidence="1 2">
    <name type="scientific">Citrus unshiu</name>
    <name type="common">Satsuma mandarin</name>
    <name type="synonym">Citrus nobilis var. unshiu</name>
    <dbReference type="NCBI Taxonomy" id="55188"/>
    <lineage>
        <taxon>Eukaryota</taxon>
        <taxon>Viridiplantae</taxon>
        <taxon>Streptophyta</taxon>
        <taxon>Embryophyta</taxon>
        <taxon>Tracheophyta</taxon>
        <taxon>Spermatophyta</taxon>
        <taxon>Magnoliopsida</taxon>
        <taxon>eudicotyledons</taxon>
        <taxon>Gunneridae</taxon>
        <taxon>Pentapetalae</taxon>
        <taxon>rosids</taxon>
        <taxon>malvids</taxon>
        <taxon>Sapindales</taxon>
        <taxon>Rutaceae</taxon>
        <taxon>Aurantioideae</taxon>
        <taxon>Citrus</taxon>
    </lineage>
</organism>
<evidence type="ECO:0000313" key="2">
    <source>
        <dbReference type="Proteomes" id="UP000236630"/>
    </source>
</evidence>